<proteinExistence type="predicted"/>
<protein>
    <submittedName>
        <fullName evidence="2">Uncharacterized protein</fullName>
    </submittedName>
</protein>
<feature type="compositionally biased region" description="Acidic residues" evidence="1">
    <location>
        <begin position="218"/>
        <end position="232"/>
    </location>
</feature>
<evidence type="ECO:0000256" key="1">
    <source>
        <dbReference type="SAM" id="MobiDB-lite"/>
    </source>
</evidence>
<dbReference type="EMBL" id="JAWZYT010000206">
    <property type="protein sequence ID" value="KAK4326603.1"/>
    <property type="molecule type" value="Genomic_DNA"/>
</dbReference>
<dbReference type="Pfam" id="PF15389">
    <property type="entry name" value="DUF4612"/>
    <property type="match status" value="1"/>
</dbReference>
<dbReference type="PANTHER" id="PTHR14974:SF3">
    <property type="entry name" value="SIMILAR TO RIKEN CDNA 1700025G04 GENE"/>
    <property type="match status" value="1"/>
</dbReference>
<feature type="compositionally biased region" description="Acidic residues" evidence="1">
    <location>
        <begin position="142"/>
        <end position="154"/>
    </location>
</feature>
<gene>
    <name evidence="2" type="ORF">Pmani_002856</name>
</gene>
<keyword evidence="3" id="KW-1185">Reference proteome</keyword>
<accession>A0AAE1QHN3</accession>
<organism evidence="2 3">
    <name type="scientific">Petrolisthes manimaculis</name>
    <dbReference type="NCBI Taxonomy" id="1843537"/>
    <lineage>
        <taxon>Eukaryota</taxon>
        <taxon>Metazoa</taxon>
        <taxon>Ecdysozoa</taxon>
        <taxon>Arthropoda</taxon>
        <taxon>Crustacea</taxon>
        <taxon>Multicrustacea</taxon>
        <taxon>Malacostraca</taxon>
        <taxon>Eumalacostraca</taxon>
        <taxon>Eucarida</taxon>
        <taxon>Decapoda</taxon>
        <taxon>Pleocyemata</taxon>
        <taxon>Anomura</taxon>
        <taxon>Galatheoidea</taxon>
        <taxon>Porcellanidae</taxon>
        <taxon>Petrolisthes</taxon>
    </lineage>
</organism>
<feature type="region of interest" description="Disordered" evidence="1">
    <location>
        <begin position="199"/>
        <end position="264"/>
    </location>
</feature>
<dbReference type="InterPro" id="IPR027967">
    <property type="entry name" value="DUF4612"/>
</dbReference>
<evidence type="ECO:0000313" key="2">
    <source>
        <dbReference type="EMBL" id="KAK4326603.1"/>
    </source>
</evidence>
<dbReference type="AlphaFoldDB" id="A0AAE1QHN3"/>
<reference evidence="2" key="1">
    <citation type="submission" date="2023-11" db="EMBL/GenBank/DDBJ databases">
        <title>Genome assemblies of two species of porcelain crab, Petrolisthes cinctipes and Petrolisthes manimaculis (Anomura: Porcellanidae).</title>
        <authorList>
            <person name="Angst P."/>
        </authorList>
    </citation>
    <scope>NUCLEOTIDE SEQUENCE</scope>
    <source>
        <strain evidence="2">PB745_02</strain>
        <tissue evidence="2">Gill</tissue>
    </source>
</reference>
<name>A0AAE1QHN3_9EUCA</name>
<feature type="region of interest" description="Disordered" evidence="1">
    <location>
        <begin position="32"/>
        <end position="54"/>
    </location>
</feature>
<dbReference type="PANTHER" id="PTHR14974">
    <property type="entry name" value="SIMILAR TO RIKEN CDNA 1700025G04 GENE"/>
    <property type="match status" value="1"/>
</dbReference>
<comment type="caution">
    <text evidence="2">The sequence shown here is derived from an EMBL/GenBank/DDBJ whole genome shotgun (WGS) entry which is preliminary data.</text>
</comment>
<sequence length="264" mass="29246">MIVSEEGAEERGSPDVCDWLIFKTCRWAGPFNPADGDVEGEGEADGSGGRKQQLSNKLVPFGAGGPLLAQAKISESQQDFFMMLDEKIENGPDYDSETEEAERRRRLHEYAQQWSSFSNTCLPPPPSPPRHPDDDTCGSGEITEEDEEEDDEPGEPGRIPDEAVREQYMFMGSVYTLTHVRTDADKVEPKVDVVMVPQINEPEPDLSHKLNGSAVPEETIEEVEEEEMDEESVDSKARPPPSKPSSRPASLILKSVFPPDCVPE</sequence>
<evidence type="ECO:0000313" key="3">
    <source>
        <dbReference type="Proteomes" id="UP001292094"/>
    </source>
</evidence>
<feature type="region of interest" description="Disordered" evidence="1">
    <location>
        <begin position="115"/>
        <end position="164"/>
    </location>
</feature>
<dbReference type="Proteomes" id="UP001292094">
    <property type="component" value="Unassembled WGS sequence"/>
</dbReference>